<evidence type="ECO:0000256" key="6">
    <source>
        <dbReference type="ARBA" id="ARBA00032162"/>
    </source>
</evidence>
<dbReference type="Proteomes" id="UP000663570">
    <property type="component" value="Chromosome"/>
</dbReference>
<reference evidence="10 11" key="1">
    <citation type="submission" date="2021-02" db="EMBL/GenBank/DDBJ databases">
        <title>Niveibacterium changnyeongensis HC41.</title>
        <authorList>
            <person name="Kang M."/>
        </authorList>
    </citation>
    <scope>NUCLEOTIDE SEQUENCE [LARGE SCALE GENOMIC DNA]</scope>
    <source>
        <strain evidence="10 11">HC41</strain>
    </source>
</reference>
<organism evidence="10 11">
    <name type="scientific">Niveibacterium microcysteis</name>
    <dbReference type="NCBI Taxonomy" id="2811415"/>
    <lineage>
        <taxon>Bacteria</taxon>
        <taxon>Pseudomonadati</taxon>
        <taxon>Pseudomonadota</taxon>
        <taxon>Betaproteobacteria</taxon>
        <taxon>Rhodocyclales</taxon>
        <taxon>Rhodocyclaceae</taxon>
        <taxon>Niveibacterium</taxon>
    </lineage>
</organism>
<dbReference type="GO" id="GO:0016787">
    <property type="term" value="F:hydrolase activity"/>
    <property type="evidence" value="ECO:0007669"/>
    <property type="project" value="UniProtKB-KW"/>
</dbReference>
<comment type="cofactor">
    <cofactor evidence="2">
        <name>Mg(2+)</name>
        <dbReference type="ChEBI" id="CHEBI:18420"/>
    </cofactor>
</comment>
<dbReference type="InterPro" id="IPR015797">
    <property type="entry name" value="NUDIX_hydrolase-like_dom_sf"/>
</dbReference>
<keyword evidence="11" id="KW-1185">Reference proteome</keyword>
<dbReference type="Pfam" id="PF00293">
    <property type="entry name" value="NUDIX"/>
    <property type="match status" value="1"/>
</dbReference>
<accession>A0ABX7M7B8</accession>
<evidence type="ECO:0000256" key="7">
    <source>
        <dbReference type="ARBA" id="ARBA00032272"/>
    </source>
</evidence>
<evidence type="ECO:0000313" key="10">
    <source>
        <dbReference type="EMBL" id="QSI75362.1"/>
    </source>
</evidence>
<evidence type="ECO:0000256" key="2">
    <source>
        <dbReference type="ARBA" id="ARBA00001946"/>
    </source>
</evidence>
<dbReference type="SUPFAM" id="SSF55811">
    <property type="entry name" value="Nudix"/>
    <property type="match status" value="1"/>
</dbReference>
<feature type="domain" description="Nudix hydrolase" evidence="9">
    <location>
        <begin position="44"/>
        <end position="179"/>
    </location>
</feature>
<proteinExistence type="inferred from homology"/>
<comment type="catalytic activity">
    <reaction evidence="1">
        <text>GDP-alpha-D-mannose + H2O = alpha-D-mannose 1-phosphate + GMP + 2 H(+)</text>
        <dbReference type="Rhea" id="RHEA:27978"/>
        <dbReference type="ChEBI" id="CHEBI:15377"/>
        <dbReference type="ChEBI" id="CHEBI:15378"/>
        <dbReference type="ChEBI" id="CHEBI:57527"/>
        <dbReference type="ChEBI" id="CHEBI:58115"/>
        <dbReference type="ChEBI" id="CHEBI:58409"/>
    </reaction>
</comment>
<dbReference type="InterPro" id="IPR000086">
    <property type="entry name" value="NUDIX_hydrolase_dom"/>
</dbReference>
<evidence type="ECO:0000256" key="5">
    <source>
        <dbReference type="ARBA" id="ARBA00022801"/>
    </source>
</evidence>
<dbReference type="PROSITE" id="PS51462">
    <property type="entry name" value="NUDIX"/>
    <property type="match status" value="1"/>
</dbReference>
<evidence type="ECO:0000256" key="1">
    <source>
        <dbReference type="ARBA" id="ARBA00000847"/>
    </source>
</evidence>
<evidence type="ECO:0000256" key="4">
    <source>
        <dbReference type="ARBA" id="ARBA00016377"/>
    </source>
</evidence>
<dbReference type="PRINTS" id="PR00502">
    <property type="entry name" value="NUDIXFAMILY"/>
</dbReference>
<evidence type="ECO:0000313" key="11">
    <source>
        <dbReference type="Proteomes" id="UP000663570"/>
    </source>
</evidence>
<protein>
    <recommendedName>
        <fullName evidence="4">GDP-mannose pyrophosphatase</fullName>
    </recommendedName>
    <alternativeName>
        <fullName evidence="6">GDP-mannose hydrolase</fullName>
    </alternativeName>
    <alternativeName>
        <fullName evidence="7">GDPMK</fullName>
    </alternativeName>
</protein>
<comment type="similarity">
    <text evidence="3">Belongs to the Nudix hydrolase family. NudK subfamily.</text>
</comment>
<dbReference type="RefSeq" id="WP_206252874.1">
    <property type="nucleotide sequence ID" value="NZ_CP071060.1"/>
</dbReference>
<keyword evidence="5 8" id="KW-0378">Hydrolase</keyword>
<dbReference type="InterPro" id="IPR020084">
    <property type="entry name" value="NUDIX_hydrolase_CS"/>
</dbReference>
<dbReference type="EMBL" id="CP071060">
    <property type="protein sequence ID" value="QSI75362.1"/>
    <property type="molecule type" value="Genomic_DNA"/>
</dbReference>
<evidence type="ECO:0000259" key="9">
    <source>
        <dbReference type="PROSITE" id="PS51462"/>
    </source>
</evidence>
<sequence>MPTPDPFVEYTISSEQVFDGGLLKVWRDKVGRQTESGEWNREYIRHPGATVIIAVAESGKLLMERQFRYPLGRICWEMPAGKIDPNESIEVCARRELREETGFEARDWTHLGTVHPCVGYSDERIEIFLAKELTQQGTALDHGEYVEVFEISLEDAEAAVLDGRITDGKTIACLFWAAKVLR</sequence>
<dbReference type="Gene3D" id="3.90.79.10">
    <property type="entry name" value="Nucleoside Triphosphate Pyrophosphohydrolase"/>
    <property type="match status" value="1"/>
</dbReference>
<dbReference type="PANTHER" id="PTHR11839:SF18">
    <property type="entry name" value="NUDIX HYDROLASE DOMAIN-CONTAINING PROTEIN"/>
    <property type="match status" value="1"/>
</dbReference>
<dbReference type="InterPro" id="IPR020476">
    <property type="entry name" value="Nudix_hydrolase"/>
</dbReference>
<evidence type="ECO:0000256" key="3">
    <source>
        <dbReference type="ARBA" id="ARBA00007275"/>
    </source>
</evidence>
<evidence type="ECO:0000256" key="8">
    <source>
        <dbReference type="RuleBase" id="RU003476"/>
    </source>
</evidence>
<gene>
    <name evidence="10" type="ORF">JY500_12655</name>
</gene>
<name>A0ABX7M7B8_9RHOO</name>
<dbReference type="PROSITE" id="PS00893">
    <property type="entry name" value="NUDIX_BOX"/>
    <property type="match status" value="1"/>
</dbReference>
<dbReference type="PANTHER" id="PTHR11839">
    <property type="entry name" value="UDP/ADP-SUGAR PYROPHOSPHATASE"/>
    <property type="match status" value="1"/>
</dbReference>